<dbReference type="Proteomes" id="UP000019471">
    <property type="component" value="Unassembled WGS sequence"/>
</dbReference>
<feature type="domain" description="Azaphilone pigments biosynthesis cluster protein L N-terminal" evidence="2">
    <location>
        <begin position="2"/>
        <end position="203"/>
    </location>
</feature>
<evidence type="ECO:0000256" key="1">
    <source>
        <dbReference type="SAM" id="MobiDB-lite"/>
    </source>
</evidence>
<feature type="compositionally biased region" description="Basic and acidic residues" evidence="1">
    <location>
        <begin position="409"/>
        <end position="439"/>
    </location>
</feature>
<keyword evidence="4" id="KW-1185">Reference proteome</keyword>
<dbReference type="AlphaFoldDB" id="W9XH26"/>
<accession>W9XH26</accession>
<sequence>MADPLSISASLVAVTTAAVQSTKSLYETVKRFKDRDKTLRRLQDELRDLTNILDSLAQVTNAEQSMLTLLQGPIERCNQVCREFEQSMKVFSGKSKTGFRDWTKMEFMRGNINEFIDTIAGYKSTITVGLGTITMTHTSKISHTVLQQYNEMIQDTAYNLELHLRRIDEKMTRLNIENTSTSGVSIDLEDEREVTKQCLRICEDARSYIESLSDRESSLLPEMPPNAVEENSFEAQVRTRQALDDNRDSFAETITYLRKRLDLLIRDGDDSEKDNERSQLQADINISKQCLDVCKMASEVSRQKVYRIGEVIAKGNSDQVVVTTLADLFDIRKALSKDSSAQLVGSMAEENLRILTEKRYSSRFGTLAGYSNPAEAGTTSSPAAFEAQKSKYAFAPQTGNQEQTPGLRARQDRPSPNEMRKRPTDGAMDQEKGCTTEKR</sequence>
<evidence type="ECO:0000313" key="3">
    <source>
        <dbReference type="EMBL" id="EXJ76645.1"/>
    </source>
</evidence>
<dbReference type="GeneID" id="19185889"/>
<evidence type="ECO:0000259" key="2">
    <source>
        <dbReference type="Pfam" id="PF17111"/>
    </source>
</evidence>
<dbReference type="Pfam" id="PF17111">
    <property type="entry name" value="PigL_N"/>
    <property type="match status" value="1"/>
</dbReference>
<dbReference type="HOGENOM" id="CLU_032923_1_0_1"/>
<name>W9XH26_9EURO</name>
<dbReference type="eggNOG" id="ENOG502SK11">
    <property type="taxonomic scope" value="Eukaryota"/>
</dbReference>
<dbReference type="OrthoDB" id="428260at2759"/>
<organism evidence="3 4">
    <name type="scientific">Cladophialophora psammophila CBS 110553</name>
    <dbReference type="NCBI Taxonomy" id="1182543"/>
    <lineage>
        <taxon>Eukaryota</taxon>
        <taxon>Fungi</taxon>
        <taxon>Dikarya</taxon>
        <taxon>Ascomycota</taxon>
        <taxon>Pezizomycotina</taxon>
        <taxon>Eurotiomycetes</taxon>
        <taxon>Chaetothyriomycetidae</taxon>
        <taxon>Chaetothyriales</taxon>
        <taxon>Herpotrichiellaceae</taxon>
        <taxon>Cladophialophora</taxon>
    </lineage>
</organism>
<dbReference type="RefSeq" id="XP_007739962.1">
    <property type="nucleotide sequence ID" value="XM_007741772.1"/>
</dbReference>
<evidence type="ECO:0000313" key="4">
    <source>
        <dbReference type="Proteomes" id="UP000019471"/>
    </source>
</evidence>
<feature type="region of interest" description="Disordered" evidence="1">
    <location>
        <begin position="373"/>
        <end position="439"/>
    </location>
</feature>
<dbReference type="InterPro" id="IPR031348">
    <property type="entry name" value="PigL_N"/>
</dbReference>
<protein>
    <recommendedName>
        <fullName evidence="2">Azaphilone pigments biosynthesis cluster protein L N-terminal domain-containing protein</fullName>
    </recommendedName>
</protein>
<comment type="caution">
    <text evidence="3">The sequence shown here is derived from an EMBL/GenBank/DDBJ whole genome shotgun (WGS) entry which is preliminary data.</text>
</comment>
<reference evidence="3 4" key="1">
    <citation type="submission" date="2013-03" db="EMBL/GenBank/DDBJ databases">
        <title>The Genome Sequence of Cladophialophora psammophila CBS 110553.</title>
        <authorList>
            <consortium name="The Broad Institute Genomics Platform"/>
            <person name="Cuomo C."/>
            <person name="de Hoog S."/>
            <person name="Gorbushina A."/>
            <person name="Walker B."/>
            <person name="Young S.K."/>
            <person name="Zeng Q."/>
            <person name="Gargeya S."/>
            <person name="Fitzgerald M."/>
            <person name="Haas B."/>
            <person name="Abouelleil A."/>
            <person name="Allen A.W."/>
            <person name="Alvarado L."/>
            <person name="Arachchi H.M."/>
            <person name="Berlin A.M."/>
            <person name="Chapman S.B."/>
            <person name="Gainer-Dewar J."/>
            <person name="Goldberg J."/>
            <person name="Griggs A."/>
            <person name="Gujja S."/>
            <person name="Hansen M."/>
            <person name="Howarth C."/>
            <person name="Imamovic A."/>
            <person name="Ireland A."/>
            <person name="Larimer J."/>
            <person name="McCowan C."/>
            <person name="Murphy C."/>
            <person name="Pearson M."/>
            <person name="Poon T.W."/>
            <person name="Priest M."/>
            <person name="Roberts A."/>
            <person name="Saif S."/>
            <person name="Shea T."/>
            <person name="Sisk P."/>
            <person name="Sykes S."/>
            <person name="Wortman J."/>
            <person name="Nusbaum C."/>
            <person name="Birren B."/>
        </authorList>
    </citation>
    <scope>NUCLEOTIDE SEQUENCE [LARGE SCALE GENOMIC DNA]</scope>
    <source>
        <strain evidence="3 4">CBS 110553</strain>
    </source>
</reference>
<dbReference type="EMBL" id="AMGX01000001">
    <property type="protein sequence ID" value="EXJ76645.1"/>
    <property type="molecule type" value="Genomic_DNA"/>
</dbReference>
<proteinExistence type="predicted"/>
<gene>
    <name evidence="3" type="ORF">A1O5_01153</name>
</gene>